<feature type="region of interest" description="Disordered" evidence="9">
    <location>
        <begin position="1"/>
        <end position="26"/>
    </location>
</feature>
<comment type="catalytic activity">
    <reaction evidence="7">
        <text>L-threonyl-[protein] + ATP = O-phospho-L-threonyl-[protein] + ADP + H(+)</text>
        <dbReference type="Rhea" id="RHEA:46608"/>
        <dbReference type="Rhea" id="RHEA-COMP:11060"/>
        <dbReference type="Rhea" id="RHEA-COMP:11605"/>
        <dbReference type="ChEBI" id="CHEBI:15378"/>
        <dbReference type="ChEBI" id="CHEBI:30013"/>
        <dbReference type="ChEBI" id="CHEBI:30616"/>
        <dbReference type="ChEBI" id="CHEBI:61977"/>
        <dbReference type="ChEBI" id="CHEBI:456216"/>
        <dbReference type="EC" id="2.7.11.1"/>
    </reaction>
</comment>
<dbReference type="PANTHER" id="PTHR47634:SF9">
    <property type="entry name" value="PROTEIN KINASE DOMAIN-CONTAINING PROTEIN-RELATED"/>
    <property type="match status" value="1"/>
</dbReference>
<accession>A0A319E7X0</accession>
<evidence type="ECO:0000256" key="6">
    <source>
        <dbReference type="ARBA" id="ARBA00022840"/>
    </source>
</evidence>
<dbReference type="PANTHER" id="PTHR47634">
    <property type="entry name" value="PROTEIN KINASE DOMAIN-CONTAINING PROTEIN-RELATED"/>
    <property type="match status" value="1"/>
</dbReference>
<evidence type="ECO:0000256" key="7">
    <source>
        <dbReference type="ARBA" id="ARBA00047899"/>
    </source>
</evidence>
<evidence type="ECO:0000259" key="10">
    <source>
        <dbReference type="PROSITE" id="PS50011"/>
    </source>
</evidence>
<evidence type="ECO:0000256" key="1">
    <source>
        <dbReference type="ARBA" id="ARBA00012513"/>
    </source>
</evidence>
<evidence type="ECO:0000256" key="8">
    <source>
        <dbReference type="ARBA" id="ARBA00048679"/>
    </source>
</evidence>
<dbReference type="SUPFAM" id="SSF56112">
    <property type="entry name" value="Protein kinase-like (PK-like)"/>
    <property type="match status" value="1"/>
</dbReference>
<evidence type="ECO:0000256" key="5">
    <source>
        <dbReference type="ARBA" id="ARBA00022777"/>
    </source>
</evidence>
<gene>
    <name evidence="11" type="ORF">BO78DRAFT_344840</name>
</gene>
<dbReference type="PROSITE" id="PS00108">
    <property type="entry name" value="PROTEIN_KINASE_ST"/>
    <property type="match status" value="1"/>
</dbReference>
<evidence type="ECO:0000256" key="2">
    <source>
        <dbReference type="ARBA" id="ARBA00022527"/>
    </source>
</evidence>
<dbReference type="OrthoDB" id="5979581at2759"/>
<dbReference type="PROSITE" id="PS50011">
    <property type="entry name" value="PROTEIN_KINASE_DOM"/>
    <property type="match status" value="1"/>
</dbReference>
<keyword evidence="6" id="KW-0067">ATP-binding</keyword>
<dbReference type="GO" id="GO:0005634">
    <property type="term" value="C:nucleus"/>
    <property type="evidence" value="ECO:0007669"/>
    <property type="project" value="TreeGrafter"/>
</dbReference>
<dbReference type="InterPro" id="IPR051334">
    <property type="entry name" value="SRPK"/>
</dbReference>
<feature type="non-terminal residue" evidence="11">
    <location>
        <position position="240"/>
    </location>
</feature>
<dbReference type="EC" id="2.7.11.1" evidence="1"/>
<feature type="compositionally biased region" description="Polar residues" evidence="9">
    <location>
        <begin position="15"/>
        <end position="26"/>
    </location>
</feature>
<feature type="domain" description="Protein kinase" evidence="10">
    <location>
        <begin position="60"/>
        <end position="240"/>
    </location>
</feature>
<keyword evidence="3" id="KW-0808">Transferase</keyword>
<dbReference type="InterPro" id="IPR008271">
    <property type="entry name" value="Ser/Thr_kinase_AS"/>
</dbReference>
<feature type="region of interest" description="Disordered" evidence="9">
    <location>
        <begin position="221"/>
        <end position="240"/>
    </location>
</feature>
<evidence type="ECO:0000313" key="12">
    <source>
        <dbReference type="Proteomes" id="UP000248423"/>
    </source>
</evidence>
<evidence type="ECO:0000256" key="4">
    <source>
        <dbReference type="ARBA" id="ARBA00022741"/>
    </source>
</evidence>
<dbReference type="GO" id="GO:0005524">
    <property type="term" value="F:ATP binding"/>
    <property type="evidence" value="ECO:0007669"/>
    <property type="project" value="UniProtKB-KW"/>
</dbReference>
<dbReference type="EMBL" id="KZ826354">
    <property type="protein sequence ID" value="PYI05931.1"/>
    <property type="molecule type" value="Genomic_DNA"/>
</dbReference>
<dbReference type="AlphaFoldDB" id="A0A319E7X0"/>
<dbReference type="Gene3D" id="3.30.200.20">
    <property type="entry name" value="Phosphorylase Kinase, domain 1"/>
    <property type="match status" value="1"/>
</dbReference>
<dbReference type="Pfam" id="PF00069">
    <property type="entry name" value="Pkinase"/>
    <property type="match status" value="1"/>
</dbReference>
<proteinExistence type="predicted"/>
<keyword evidence="2" id="KW-0723">Serine/threonine-protein kinase</keyword>
<evidence type="ECO:0000256" key="3">
    <source>
        <dbReference type="ARBA" id="ARBA00022679"/>
    </source>
</evidence>
<keyword evidence="5 11" id="KW-0418">Kinase</keyword>
<dbReference type="GO" id="GO:0004674">
    <property type="term" value="F:protein serine/threonine kinase activity"/>
    <property type="evidence" value="ECO:0007669"/>
    <property type="project" value="UniProtKB-KW"/>
</dbReference>
<keyword evidence="12" id="KW-1185">Reference proteome</keyword>
<dbReference type="VEuPathDB" id="FungiDB:BO78DRAFT_344840"/>
<dbReference type="InterPro" id="IPR011009">
    <property type="entry name" value="Kinase-like_dom_sf"/>
</dbReference>
<protein>
    <recommendedName>
        <fullName evidence="1">non-specific serine/threonine protein kinase</fullName>
        <ecNumber evidence="1">2.7.11.1</ecNumber>
    </recommendedName>
</protein>
<dbReference type="Gene3D" id="1.10.510.10">
    <property type="entry name" value="Transferase(Phosphotransferase) domain 1"/>
    <property type="match status" value="1"/>
</dbReference>
<evidence type="ECO:0000313" key="11">
    <source>
        <dbReference type="EMBL" id="PYI05931.1"/>
    </source>
</evidence>
<dbReference type="Proteomes" id="UP000248423">
    <property type="component" value="Unassembled WGS sequence"/>
</dbReference>
<name>A0A319E7X0_ASPSB</name>
<evidence type="ECO:0000256" key="9">
    <source>
        <dbReference type="SAM" id="MobiDB-lite"/>
    </source>
</evidence>
<dbReference type="GO" id="GO:0000245">
    <property type="term" value="P:spliceosomal complex assembly"/>
    <property type="evidence" value="ECO:0007669"/>
    <property type="project" value="TreeGrafter"/>
</dbReference>
<dbReference type="SMART" id="SM00220">
    <property type="entry name" value="S_TKc"/>
    <property type="match status" value="1"/>
</dbReference>
<dbReference type="GO" id="GO:0050684">
    <property type="term" value="P:regulation of mRNA processing"/>
    <property type="evidence" value="ECO:0007669"/>
    <property type="project" value="TreeGrafter"/>
</dbReference>
<dbReference type="InterPro" id="IPR000719">
    <property type="entry name" value="Prot_kinase_dom"/>
</dbReference>
<dbReference type="GO" id="GO:0005737">
    <property type="term" value="C:cytoplasm"/>
    <property type="evidence" value="ECO:0007669"/>
    <property type="project" value="TreeGrafter"/>
</dbReference>
<keyword evidence="4" id="KW-0547">Nucleotide-binding</keyword>
<reference evidence="11 12" key="1">
    <citation type="submission" date="2018-02" db="EMBL/GenBank/DDBJ databases">
        <title>The genomes of Aspergillus section Nigri reveals drivers in fungal speciation.</title>
        <authorList>
            <consortium name="DOE Joint Genome Institute"/>
            <person name="Vesth T.C."/>
            <person name="Nybo J."/>
            <person name="Theobald S."/>
            <person name="Brandl J."/>
            <person name="Frisvad J.C."/>
            <person name="Nielsen K.F."/>
            <person name="Lyhne E.K."/>
            <person name="Kogle M.E."/>
            <person name="Kuo A."/>
            <person name="Riley R."/>
            <person name="Clum A."/>
            <person name="Nolan M."/>
            <person name="Lipzen A."/>
            <person name="Salamov A."/>
            <person name="Henrissat B."/>
            <person name="Wiebenga A."/>
            <person name="De vries R.P."/>
            <person name="Grigoriev I.V."/>
            <person name="Mortensen U.H."/>
            <person name="Andersen M.R."/>
            <person name="Baker S.E."/>
        </authorList>
    </citation>
    <scope>NUCLEOTIDE SEQUENCE [LARGE SCALE GENOMIC DNA]</scope>
    <source>
        <strain evidence="11 12">CBS 121057</strain>
    </source>
</reference>
<sequence length="240" mass="27431">MSAYRRAPAKLARAFSSTPNKASAPRTMTSPFIREEDQSPYYNPETYYPARVGETICNRYRIISKLGWGTNSTVWLAKDTTRWVWQSNRYVTLKITNCGKEEQRSAHEEAEMSQQISRLRSNHEGRRYVRLVKESLEIQGQLGNHLCLVFEPLREPLWLLGKHLGSNGVPPAVLKPFLKSLLLGLDFLHSECNIIHTDLKSDNFLLGFEDSTVLESYVRQQESDPAPFKDGGGRPVFQSR</sequence>
<comment type="catalytic activity">
    <reaction evidence="8">
        <text>L-seryl-[protein] + ATP = O-phospho-L-seryl-[protein] + ADP + H(+)</text>
        <dbReference type="Rhea" id="RHEA:17989"/>
        <dbReference type="Rhea" id="RHEA-COMP:9863"/>
        <dbReference type="Rhea" id="RHEA-COMP:11604"/>
        <dbReference type="ChEBI" id="CHEBI:15378"/>
        <dbReference type="ChEBI" id="CHEBI:29999"/>
        <dbReference type="ChEBI" id="CHEBI:30616"/>
        <dbReference type="ChEBI" id="CHEBI:83421"/>
        <dbReference type="ChEBI" id="CHEBI:456216"/>
        <dbReference type="EC" id="2.7.11.1"/>
    </reaction>
</comment>
<dbReference type="STRING" id="1448318.A0A319E7X0"/>
<organism evidence="11 12">
    <name type="scientific">Aspergillus sclerotiicarbonarius (strain CBS 121057 / IBT 28362)</name>
    <dbReference type="NCBI Taxonomy" id="1448318"/>
    <lineage>
        <taxon>Eukaryota</taxon>
        <taxon>Fungi</taxon>
        <taxon>Dikarya</taxon>
        <taxon>Ascomycota</taxon>
        <taxon>Pezizomycotina</taxon>
        <taxon>Eurotiomycetes</taxon>
        <taxon>Eurotiomycetidae</taxon>
        <taxon>Eurotiales</taxon>
        <taxon>Aspergillaceae</taxon>
        <taxon>Aspergillus</taxon>
        <taxon>Aspergillus subgen. Circumdati</taxon>
    </lineage>
</organism>